<dbReference type="EMBL" id="JBBMER010000001">
    <property type="protein sequence ID" value="MEQ2378453.1"/>
    <property type="molecule type" value="Genomic_DNA"/>
</dbReference>
<protein>
    <submittedName>
        <fullName evidence="4">Altronate dehydratase family protein</fullName>
    </submittedName>
</protein>
<dbReference type="InterPro" id="IPR048332">
    <property type="entry name" value="GD_AH_C"/>
</dbReference>
<dbReference type="RefSeq" id="WP_022502025.1">
    <property type="nucleotide sequence ID" value="NZ_DAWDIQ010000004.1"/>
</dbReference>
<dbReference type="CDD" id="cd11613">
    <property type="entry name" value="SAF_AH_GD"/>
    <property type="match status" value="1"/>
</dbReference>
<evidence type="ECO:0000313" key="4">
    <source>
        <dbReference type="EMBL" id="MEQ2378453.1"/>
    </source>
</evidence>
<accession>A0ABV1BSJ0</accession>
<dbReference type="InterPro" id="IPR007392">
    <property type="entry name" value="GD_AH_second"/>
</dbReference>
<organism evidence="4 5">
    <name type="scientific">[Lactobacillus] rogosae</name>
    <dbReference type="NCBI Taxonomy" id="706562"/>
    <lineage>
        <taxon>Bacteria</taxon>
        <taxon>Bacillati</taxon>
        <taxon>Bacillota</taxon>
        <taxon>Clostridia</taxon>
        <taxon>Lachnospirales</taxon>
        <taxon>Lachnospiraceae</taxon>
        <taxon>Lachnospira</taxon>
    </lineage>
</organism>
<sequence length="495" mass="53388">MQDFIKINKDDNVAVALKPIAKGTTLNVAGTEVTTIEDIPQGHKFVIKPIKKGDAVIKYGFRIGFAQSDIEVGGWVHTHNLKTALGELLEYTYNPEGHKDVEPTEEAFFEGYMRENGTVGVRNEVWIIPTVGCVNSIARAIEATARANKPEGVDEVVAFPHPYGCSQVTEDQENTRHVLADLINHPNAGAVLVLGLGCENSRIEVLKDYIGEVNPDRVKFLQVQDVENEQEAAEGIMKELMSYAATFKREKVSAKHLIVGMKCGGSDGLSGITANPTVGLFSDMLVSKGGTTILTEVPEMFGAETILMNRCANKELFEKTVHLINDFKEYFIKNGQEIYENPSPGNKDGGITTLEDKSLGCTQKSGSSLVKGVLAYGERVSDKGLNLLSAPGNDLVASTACAAAGAQMVLFTTGRGTPFASPVPTVKIATNSRLAGNKSNWIDFNAGRIVTDDLPLEDAAKELFQLVLDVASGKKVKAEIAGFHDLAIFKQGVTL</sequence>
<evidence type="ECO:0000259" key="3">
    <source>
        <dbReference type="SMART" id="SM00858"/>
    </source>
</evidence>
<dbReference type="InterPro" id="IPR013974">
    <property type="entry name" value="SAF"/>
</dbReference>
<dbReference type="SMART" id="SM00858">
    <property type="entry name" value="SAF"/>
    <property type="match status" value="1"/>
</dbReference>
<evidence type="ECO:0000313" key="5">
    <source>
        <dbReference type="Proteomes" id="UP001442364"/>
    </source>
</evidence>
<dbReference type="Pfam" id="PF20629">
    <property type="entry name" value="GD_AH_C"/>
    <property type="match status" value="1"/>
</dbReference>
<comment type="caution">
    <text evidence="4">The sequence shown here is derived from an EMBL/GenBank/DDBJ whole genome shotgun (WGS) entry which is preliminary data.</text>
</comment>
<feature type="domain" description="SAF" evidence="3">
    <location>
        <begin position="11"/>
        <end position="82"/>
    </location>
</feature>
<reference evidence="4 5" key="1">
    <citation type="submission" date="2024-03" db="EMBL/GenBank/DDBJ databases">
        <title>Human intestinal bacterial collection.</title>
        <authorList>
            <person name="Pauvert C."/>
            <person name="Hitch T.C.A."/>
            <person name="Clavel T."/>
        </authorList>
    </citation>
    <scope>NUCLEOTIDE SEQUENCE [LARGE SCALE GENOMIC DNA]</scope>
    <source>
        <strain evidence="4 5">CLA-AA-H255</strain>
    </source>
</reference>
<dbReference type="Pfam" id="PF08666">
    <property type="entry name" value="SAF"/>
    <property type="match status" value="1"/>
</dbReference>
<proteinExistence type="inferred from homology"/>
<dbReference type="InterPro" id="IPR052172">
    <property type="entry name" value="UxaA_altronate/galactarate_dh"/>
</dbReference>
<comment type="similarity">
    <text evidence="1">Belongs to the UxaA family.</text>
</comment>
<dbReference type="Gene3D" id="2.30.130.110">
    <property type="match status" value="1"/>
</dbReference>
<dbReference type="PANTHER" id="PTHR30536">
    <property type="entry name" value="ALTRONATE/GALACTARATE DEHYDRATASE"/>
    <property type="match status" value="1"/>
</dbReference>
<keyword evidence="2" id="KW-0456">Lyase</keyword>
<name>A0ABV1BSJ0_9FIRM</name>
<dbReference type="Proteomes" id="UP001442364">
    <property type="component" value="Unassembled WGS sequence"/>
</dbReference>
<evidence type="ECO:0000256" key="2">
    <source>
        <dbReference type="ARBA" id="ARBA00023239"/>
    </source>
</evidence>
<dbReference type="InterPro" id="IPR044144">
    <property type="entry name" value="SAF_UxaA/GarD"/>
</dbReference>
<gene>
    <name evidence="4" type="ORF">WMO14_00950</name>
</gene>
<keyword evidence="5" id="KW-1185">Reference proteome</keyword>
<evidence type="ECO:0000256" key="1">
    <source>
        <dbReference type="ARBA" id="ARBA00010986"/>
    </source>
</evidence>
<dbReference type="Pfam" id="PF04295">
    <property type="entry name" value="GD_AH_second"/>
    <property type="match status" value="1"/>
</dbReference>
<dbReference type="PANTHER" id="PTHR30536:SF5">
    <property type="entry name" value="ALTRONATE DEHYDRATASE"/>
    <property type="match status" value="1"/>
</dbReference>